<keyword evidence="2" id="KW-0472">Membrane</keyword>
<evidence type="ECO:0000256" key="2">
    <source>
        <dbReference type="SAM" id="Phobius"/>
    </source>
</evidence>
<reference evidence="3" key="1">
    <citation type="journal article" date="2021" name="Proc. Natl. Acad. Sci. U.S.A.">
        <title>A Catalog of Tens of Thousands of Viruses from Human Metagenomes Reveals Hidden Associations with Chronic Diseases.</title>
        <authorList>
            <person name="Tisza M.J."/>
            <person name="Buck C.B."/>
        </authorList>
    </citation>
    <scope>NUCLEOTIDE SEQUENCE</scope>
    <source>
        <strain evidence="3">Ctshb19</strain>
    </source>
</reference>
<keyword evidence="2" id="KW-1133">Transmembrane helix</keyword>
<dbReference type="EMBL" id="BK016086">
    <property type="protein sequence ID" value="DAF93693.1"/>
    <property type="molecule type" value="Genomic_DNA"/>
</dbReference>
<name>A0A8S5UGT3_9CAUD</name>
<feature type="region of interest" description="Disordered" evidence="1">
    <location>
        <begin position="246"/>
        <end position="266"/>
    </location>
</feature>
<keyword evidence="2" id="KW-0812">Transmembrane</keyword>
<proteinExistence type="predicted"/>
<evidence type="ECO:0000313" key="3">
    <source>
        <dbReference type="EMBL" id="DAF93693.1"/>
    </source>
</evidence>
<feature type="transmembrane region" description="Helical" evidence="2">
    <location>
        <begin position="189"/>
        <end position="222"/>
    </location>
</feature>
<organism evidence="3">
    <name type="scientific">Myoviridae sp. ctshb19</name>
    <dbReference type="NCBI Taxonomy" id="2825194"/>
    <lineage>
        <taxon>Viruses</taxon>
        <taxon>Duplodnaviria</taxon>
        <taxon>Heunggongvirae</taxon>
        <taxon>Uroviricota</taxon>
        <taxon>Caudoviricetes</taxon>
    </lineage>
</organism>
<protein>
    <submittedName>
        <fullName evidence="3">Uncharacterized protein</fullName>
    </submittedName>
</protein>
<sequence>MLIALAWAFKDESHVQEMSTWQKRLSKAEFLKLSKSARERYIKLYPHSSHRFLMGKGDPDNVEGGQQMKKVEPTGRHRFPSEEEIQAKRAKRLEHTNTRKEIADFNKSNTAVINPQSLQALDNVKDSHLRQAADGINRNKSEIVATVQQQAKKLPNMYGKGLAATRELVSGETHPDDMSTTKKHAMHRVLGGIATMALLGAGVMACGMAAAPLGVLMGVTLFNMWAGSKHGKNLRDDINELKNAREKKRRQERLENGSFDPDENERIQRRLAKRAKDQETAVASGGVFDFDAPDTMTDQDTIGLILDHVSDLLQYHSVRDFQEHRDEMFAGASAANNEFLDLKYLLRFAHCDNFQQSGDGMIFSCAGGTPTLEKLFRRMGYMVSATEDGDNVAYHFDNGKGRATVGNCDAGLYIRYDGDFDYRTAL</sequence>
<accession>A0A8S5UGT3</accession>
<evidence type="ECO:0000256" key="1">
    <source>
        <dbReference type="SAM" id="MobiDB-lite"/>
    </source>
</evidence>